<sequence length="269" mass="28254">MSNDRSRTPSVLRNNLSRRDLLGFAARGAASVVVSSSLVACATDGLTGATVDTGTSTPTTPSTTTTPSCVLTAALTEGPYFVDEKLNRSDIRADPATGVLSQGVPLSLQFNVQRVGNNACTPLTGAYLDVWHCDAAGVYSDVTAAGNAGGGRKFLRGYQITDADGIARFQTIYPGWYTGRAVHVHFKLRLFAGTTKTYEFTSQFFFDETLTDTVHAQAPYSSKGRRNTLNSTDGIYNGLSAAAKAALTLQTAQAASGYAGIISLGVNVG</sequence>
<keyword evidence="3" id="KW-1185">Reference proteome</keyword>
<evidence type="ECO:0000313" key="3">
    <source>
        <dbReference type="Proteomes" id="UP001161325"/>
    </source>
</evidence>
<dbReference type="Pfam" id="PF00775">
    <property type="entry name" value="Dioxygenase_C"/>
    <property type="match status" value="1"/>
</dbReference>
<dbReference type="EMBL" id="BRXS01000001">
    <property type="protein sequence ID" value="GLC23893.1"/>
    <property type="molecule type" value="Genomic_DNA"/>
</dbReference>
<dbReference type="Gene3D" id="2.60.130.10">
    <property type="entry name" value="Aromatic compound dioxygenase"/>
    <property type="match status" value="1"/>
</dbReference>
<dbReference type="GO" id="GO:0008199">
    <property type="term" value="F:ferric iron binding"/>
    <property type="evidence" value="ECO:0007669"/>
    <property type="project" value="InterPro"/>
</dbReference>
<dbReference type="InterPro" id="IPR015889">
    <property type="entry name" value="Intradiol_dOase_core"/>
</dbReference>
<name>A0AA37V8Z3_9BACT</name>
<dbReference type="CDD" id="cd03457">
    <property type="entry name" value="intradiol_dioxygenase_like"/>
    <property type="match status" value="1"/>
</dbReference>
<comment type="caution">
    <text evidence="2">The sequence shown here is derived from an EMBL/GenBank/DDBJ whole genome shotgun (WGS) entry which is preliminary data.</text>
</comment>
<dbReference type="RefSeq" id="WP_284348339.1">
    <property type="nucleotide sequence ID" value="NZ_BRXS01000001.1"/>
</dbReference>
<proteinExistence type="predicted"/>
<accession>A0AA37V8Z3</accession>
<reference evidence="2" key="1">
    <citation type="submission" date="2022-08" db="EMBL/GenBank/DDBJ databases">
        <title>Draft genome sequencing of Roseisolibacter agri AW1220.</title>
        <authorList>
            <person name="Tobiishi Y."/>
            <person name="Tonouchi A."/>
        </authorList>
    </citation>
    <scope>NUCLEOTIDE SEQUENCE</scope>
    <source>
        <strain evidence="2">AW1220</strain>
    </source>
</reference>
<dbReference type="Proteomes" id="UP001161325">
    <property type="component" value="Unassembled WGS sequence"/>
</dbReference>
<evidence type="ECO:0000259" key="1">
    <source>
        <dbReference type="Pfam" id="PF00775"/>
    </source>
</evidence>
<dbReference type="GO" id="GO:0016702">
    <property type="term" value="F:oxidoreductase activity, acting on single donors with incorporation of molecular oxygen, incorporation of two atoms of oxygen"/>
    <property type="evidence" value="ECO:0007669"/>
    <property type="project" value="InterPro"/>
</dbReference>
<feature type="domain" description="Intradiol ring-cleavage dioxygenases" evidence="1">
    <location>
        <begin position="77"/>
        <end position="180"/>
    </location>
</feature>
<organism evidence="2 3">
    <name type="scientific">Roseisolibacter agri</name>
    <dbReference type="NCBI Taxonomy" id="2014610"/>
    <lineage>
        <taxon>Bacteria</taxon>
        <taxon>Pseudomonadati</taxon>
        <taxon>Gemmatimonadota</taxon>
        <taxon>Gemmatimonadia</taxon>
        <taxon>Gemmatimonadales</taxon>
        <taxon>Gemmatimonadaceae</taxon>
        <taxon>Roseisolibacter</taxon>
    </lineage>
</organism>
<dbReference type="PANTHER" id="PTHR34315">
    <property type="match status" value="1"/>
</dbReference>
<protein>
    <recommendedName>
        <fullName evidence="1">Intradiol ring-cleavage dioxygenases domain-containing protein</fullName>
    </recommendedName>
</protein>
<dbReference type="InterPro" id="IPR000627">
    <property type="entry name" value="Intradiol_dOase_C"/>
</dbReference>
<dbReference type="PANTHER" id="PTHR34315:SF1">
    <property type="entry name" value="INTRADIOL RING-CLEAVAGE DIOXYGENASES DOMAIN-CONTAINING PROTEIN-RELATED"/>
    <property type="match status" value="1"/>
</dbReference>
<dbReference type="PROSITE" id="PS51318">
    <property type="entry name" value="TAT"/>
    <property type="match status" value="1"/>
</dbReference>
<dbReference type="SUPFAM" id="SSF49482">
    <property type="entry name" value="Aromatic compound dioxygenase"/>
    <property type="match status" value="1"/>
</dbReference>
<dbReference type="InterPro" id="IPR006311">
    <property type="entry name" value="TAT_signal"/>
</dbReference>
<dbReference type="AlphaFoldDB" id="A0AA37V8Z3"/>
<evidence type="ECO:0000313" key="2">
    <source>
        <dbReference type="EMBL" id="GLC23893.1"/>
    </source>
</evidence>
<gene>
    <name evidence="2" type="ORF">rosag_04060</name>
</gene>